<protein>
    <recommendedName>
        <fullName evidence="5">FAD-binding domain-containing protein</fullName>
    </recommendedName>
</protein>
<evidence type="ECO:0000256" key="3">
    <source>
        <dbReference type="ARBA" id="ARBA00022827"/>
    </source>
</evidence>
<comment type="caution">
    <text evidence="6">The sequence shown here is derived from an EMBL/GenBank/DDBJ whole genome shotgun (WGS) entry which is preliminary data.</text>
</comment>
<dbReference type="InterPro" id="IPR050641">
    <property type="entry name" value="RIFMO-like"/>
</dbReference>
<accession>A0AAN7SZ70</accession>
<dbReference type="PANTHER" id="PTHR43004:SF19">
    <property type="entry name" value="BINDING MONOOXYGENASE, PUTATIVE (JCVI)-RELATED"/>
    <property type="match status" value="1"/>
</dbReference>
<dbReference type="AlphaFoldDB" id="A0AAN7SZ70"/>
<keyword evidence="3" id="KW-0274">FAD</keyword>
<dbReference type="PANTHER" id="PTHR43004">
    <property type="entry name" value="TRK SYSTEM POTASSIUM UPTAKE PROTEIN"/>
    <property type="match status" value="1"/>
</dbReference>
<evidence type="ECO:0000256" key="4">
    <source>
        <dbReference type="ARBA" id="ARBA00023002"/>
    </source>
</evidence>
<evidence type="ECO:0000313" key="7">
    <source>
        <dbReference type="Proteomes" id="UP001309876"/>
    </source>
</evidence>
<sequence>MNTGIQDANNLIWKLELALRDERKYDALLDTYNTERQPVGKRVGLSSLHNMRSHAAIMDVALGLSPGKSIEENQAKIAPAFDETHPDYAAKRDAIGRAQKVLGCEFKAPGAVVGWFYPSAGVNNGGGEFHTGQLRADGTLNPEFYVPSTIPGHFVPHAWSHKGNKRKPVFDLVGMSQLLLLARGSGWEELGDDRVRYEHVGDGGWDDVDEMWARQCGVSEDGSVLVRPDGIVAWRGQRGGMTSKSWERLIDKLLHFPVDTNS</sequence>
<proteinExistence type="predicted"/>
<dbReference type="EMBL" id="JAVRRJ010000004">
    <property type="protein sequence ID" value="KAK5085401.1"/>
    <property type="molecule type" value="Genomic_DNA"/>
</dbReference>
<dbReference type="GO" id="GO:0071949">
    <property type="term" value="F:FAD binding"/>
    <property type="evidence" value="ECO:0007669"/>
    <property type="project" value="InterPro"/>
</dbReference>
<evidence type="ECO:0000256" key="2">
    <source>
        <dbReference type="ARBA" id="ARBA00022630"/>
    </source>
</evidence>
<dbReference type="GO" id="GO:0016709">
    <property type="term" value="F:oxidoreductase activity, acting on paired donors, with incorporation or reduction of molecular oxygen, NAD(P)H as one donor, and incorporation of one atom of oxygen"/>
    <property type="evidence" value="ECO:0007669"/>
    <property type="project" value="UniProtKB-ARBA"/>
</dbReference>
<dbReference type="Gene3D" id="3.50.50.60">
    <property type="entry name" value="FAD/NAD(P)-binding domain"/>
    <property type="match status" value="1"/>
</dbReference>
<dbReference type="InterPro" id="IPR036188">
    <property type="entry name" value="FAD/NAD-bd_sf"/>
</dbReference>
<gene>
    <name evidence="6" type="ORF">LTR05_004686</name>
</gene>
<dbReference type="Pfam" id="PF01494">
    <property type="entry name" value="FAD_binding_3"/>
    <property type="match status" value="1"/>
</dbReference>
<reference evidence="6 7" key="1">
    <citation type="submission" date="2023-08" db="EMBL/GenBank/DDBJ databases">
        <title>Black Yeasts Isolated from many extreme environments.</title>
        <authorList>
            <person name="Coleine C."/>
            <person name="Stajich J.E."/>
            <person name="Selbmann L."/>
        </authorList>
    </citation>
    <scope>NUCLEOTIDE SEQUENCE [LARGE SCALE GENOMIC DNA]</scope>
    <source>
        <strain evidence="6 7">CCFEE 5910</strain>
    </source>
</reference>
<organism evidence="6 7">
    <name type="scientific">Lithohypha guttulata</name>
    <dbReference type="NCBI Taxonomy" id="1690604"/>
    <lineage>
        <taxon>Eukaryota</taxon>
        <taxon>Fungi</taxon>
        <taxon>Dikarya</taxon>
        <taxon>Ascomycota</taxon>
        <taxon>Pezizomycotina</taxon>
        <taxon>Eurotiomycetes</taxon>
        <taxon>Chaetothyriomycetidae</taxon>
        <taxon>Chaetothyriales</taxon>
        <taxon>Trichomeriaceae</taxon>
        <taxon>Lithohypha</taxon>
    </lineage>
</organism>
<comment type="cofactor">
    <cofactor evidence="1">
        <name>FAD</name>
        <dbReference type="ChEBI" id="CHEBI:57692"/>
    </cofactor>
</comment>
<keyword evidence="7" id="KW-1185">Reference proteome</keyword>
<keyword evidence="2" id="KW-0285">Flavoprotein</keyword>
<keyword evidence="4" id="KW-0560">Oxidoreductase</keyword>
<dbReference type="InterPro" id="IPR002938">
    <property type="entry name" value="FAD-bd"/>
</dbReference>
<dbReference type="Gene3D" id="3.40.30.120">
    <property type="match status" value="1"/>
</dbReference>
<dbReference type="Proteomes" id="UP001309876">
    <property type="component" value="Unassembled WGS sequence"/>
</dbReference>
<evidence type="ECO:0000259" key="5">
    <source>
        <dbReference type="Pfam" id="PF01494"/>
    </source>
</evidence>
<name>A0AAN7SZ70_9EURO</name>
<evidence type="ECO:0000313" key="6">
    <source>
        <dbReference type="EMBL" id="KAK5085401.1"/>
    </source>
</evidence>
<feature type="domain" description="FAD-binding" evidence="5">
    <location>
        <begin position="1"/>
        <end position="43"/>
    </location>
</feature>
<dbReference type="Pfam" id="PF21274">
    <property type="entry name" value="Rng_hyd_C"/>
    <property type="match status" value="1"/>
</dbReference>
<evidence type="ECO:0000256" key="1">
    <source>
        <dbReference type="ARBA" id="ARBA00001974"/>
    </source>
</evidence>